<gene>
    <name evidence="1" type="ORF">LVIROSA_LOCUS20705</name>
</gene>
<evidence type="ECO:0000313" key="2">
    <source>
        <dbReference type="Proteomes" id="UP001157418"/>
    </source>
</evidence>
<evidence type="ECO:0000313" key="1">
    <source>
        <dbReference type="EMBL" id="CAH1434164.1"/>
    </source>
</evidence>
<dbReference type="AlphaFoldDB" id="A0AAU9NBK7"/>
<keyword evidence="2" id="KW-1185">Reference proteome</keyword>
<protein>
    <submittedName>
        <fullName evidence="1">Uncharacterized protein</fullName>
    </submittedName>
</protein>
<proteinExistence type="predicted"/>
<dbReference type="EMBL" id="CAKMRJ010003334">
    <property type="protein sequence ID" value="CAH1434164.1"/>
    <property type="molecule type" value="Genomic_DNA"/>
</dbReference>
<name>A0AAU9NBK7_9ASTR</name>
<sequence length="101" mass="11578">MRKDNTSTEEDRTPQSIARALTFSPPALVQNTFTSINQSRQKMIQEAPEEMPYRHVVITESLINDLDKDTVLMLDIFQSMHDNMSAATDICNKIIEDHRTP</sequence>
<dbReference type="Proteomes" id="UP001157418">
    <property type="component" value="Unassembled WGS sequence"/>
</dbReference>
<comment type="caution">
    <text evidence="1">The sequence shown here is derived from an EMBL/GenBank/DDBJ whole genome shotgun (WGS) entry which is preliminary data.</text>
</comment>
<reference evidence="1 2" key="1">
    <citation type="submission" date="2022-01" db="EMBL/GenBank/DDBJ databases">
        <authorList>
            <person name="Xiong W."/>
            <person name="Schranz E."/>
        </authorList>
    </citation>
    <scope>NUCLEOTIDE SEQUENCE [LARGE SCALE GENOMIC DNA]</scope>
</reference>
<organism evidence="1 2">
    <name type="scientific">Lactuca virosa</name>
    <dbReference type="NCBI Taxonomy" id="75947"/>
    <lineage>
        <taxon>Eukaryota</taxon>
        <taxon>Viridiplantae</taxon>
        <taxon>Streptophyta</taxon>
        <taxon>Embryophyta</taxon>
        <taxon>Tracheophyta</taxon>
        <taxon>Spermatophyta</taxon>
        <taxon>Magnoliopsida</taxon>
        <taxon>eudicotyledons</taxon>
        <taxon>Gunneridae</taxon>
        <taxon>Pentapetalae</taxon>
        <taxon>asterids</taxon>
        <taxon>campanulids</taxon>
        <taxon>Asterales</taxon>
        <taxon>Asteraceae</taxon>
        <taxon>Cichorioideae</taxon>
        <taxon>Cichorieae</taxon>
        <taxon>Lactucinae</taxon>
        <taxon>Lactuca</taxon>
    </lineage>
</organism>
<accession>A0AAU9NBK7</accession>